<evidence type="ECO:0000313" key="5">
    <source>
        <dbReference type="Proteomes" id="UP000422764"/>
    </source>
</evidence>
<organism evidence="4 5">
    <name type="scientific">Clostridium bovifaecis</name>
    <dbReference type="NCBI Taxonomy" id="2184719"/>
    <lineage>
        <taxon>Bacteria</taxon>
        <taxon>Bacillati</taxon>
        <taxon>Bacillota</taxon>
        <taxon>Clostridia</taxon>
        <taxon>Eubacteriales</taxon>
        <taxon>Clostridiaceae</taxon>
        <taxon>Clostridium</taxon>
    </lineage>
</organism>
<dbReference type="InterPro" id="IPR037185">
    <property type="entry name" value="EmrE-like"/>
</dbReference>
<keyword evidence="2" id="KW-0812">Transmembrane</keyword>
<feature type="transmembrane region" description="Helical" evidence="2">
    <location>
        <begin position="202"/>
        <end position="221"/>
    </location>
</feature>
<evidence type="ECO:0000256" key="2">
    <source>
        <dbReference type="SAM" id="Phobius"/>
    </source>
</evidence>
<feature type="transmembrane region" description="Helical" evidence="2">
    <location>
        <begin position="258"/>
        <end position="279"/>
    </location>
</feature>
<feature type="transmembrane region" description="Helical" evidence="2">
    <location>
        <begin position="39"/>
        <end position="57"/>
    </location>
</feature>
<dbReference type="EMBL" id="CP046522">
    <property type="protein sequence ID" value="QGU94816.1"/>
    <property type="molecule type" value="Genomic_DNA"/>
</dbReference>
<dbReference type="SUPFAM" id="SSF103481">
    <property type="entry name" value="Multidrug resistance efflux transporter EmrE"/>
    <property type="match status" value="2"/>
</dbReference>
<feature type="transmembrane region" description="Helical" evidence="2">
    <location>
        <begin position="12"/>
        <end position="33"/>
    </location>
</feature>
<feature type="transmembrane region" description="Helical" evidence="2">
    <location>
        <begin position="176"/>
        <end position="196"/>
    </location>
</feature>
<feature type="domain" description="EamA" evidence="3">
    <location>
        <begin position="146"/>
        <end position="272"/>
    </location>
</feature>
<comment type="similarity">
    <text evidence="1">Belongs to the EamA transporter family.</text>
</comment>
<reference evidence="4 5" key="1">
    <citation type="submission" date="2019-12" db="EMBL/GenBank/DDBJ databases">
        <title>Genome sequenceing of Clostridium bovifaecis.</title>
        <authorList>
            <person name="Yao Y."/>
        </authorList>
    </citation>
    <scope>NUCLEOTIDE SEQUENCE [LARGE SCALE GENOMIC DNA]</scope>
    <source>
        <strain evidence="4 5">BXX</strain>
    </source>
</reference>
<sequence>MGNDNTNNEHLRAVGLLVATATLWSFGGILIKLVNWNPVAIAGMRSGIASLLILTVIKKPKWSWNIYKSCGVAAYILSLILFVTASKLTTAANAILLQYTAPVYIAIFGKFILNEKTEGIDWLFIGVIVSGMLLFFLDDLDVGSIKGNILAILCGVAFAFNIMFIRKQKDENPVEIVFWGNIFTFIISVPFMFKSMPDSKGWVGLILLGVVQIGFSYILYVKAIKNVTALEGVLIPMIEPILNPLWVFVFIGEKPGKWALIGGIIVLVAVTLRTAYTVLKTIKYKNISA</sequence>
<proteinExistence type="inferred from homology"/>
<protein>
    <submittedName>
        <fullName evidence="4">EamA family transporter</fullName>
    </submittedName>
</protein>
<feature type="transmembrane region" description="Helical" evidence="2">
    <location>
        <begin position="120"/>
        <end position="137"/>
    </location>
</feature>
<accession>A0A6I6EV71</accession>
<feature type="transmembrane region" description="Helical" evidence="2">
    <location>
        <begin position="143"/>
        <end position="164"/>
    </location>
</feature>
<keyword evidence="2" id="KW-1133">Transmembrane helix</keyword>
<feature type="transmembrane region" description="Helical" evidence="2">
    <location>
        <begin position="91"/>
        <end position="113"/>
    </location>
</feature>
<feature type="transmembrane region" description="Helical" evidence="2">
    <location>
        <begin position="66"/>
        <end position="85"/>
    </location>
</feature>
<dbReference type="Proteomes" id="UP000422764">
    <property type="component" value="Chromosome"/>
</dbReference>
<keyword evidence="5" id="KW-1185">Reference proteome</keyword>
<evidence type="ECO:0000256" key="1">
    <source>
        <dbReference type="ARBA" id="ARBA00007362"/>
    </source>
</evidence>
<feature type="domain" description="EamA" evidence="3">
    <location>
        <begin position="13"/>
        <end position="136"/>
    </location>
</feature>
<evidence type="ECO:0000259" key="3">
    <source>
        <dbReference type="Pfam" id="PF00892"/>
    </source>
</evidence>
<dbReference type="InterPro" id="IPR000620">
    <property type="entry name" value="EamA_dom"/>
</dbReference>
<dbReference type="GO" id="GO:0016020">
    <property type="term" value="C:membrane"/>
    <property type="evidence" value="ECO:0007669"/>
    <property type="project" value="InterPro"/>
</dbReference>
<dbReference type="PANTHER" id="PTHR22911">
    <property type="entry name" value="ACYL-MALONYL CONDENSING ENZYME-RELATED"/>
    <property type="match status" value="1"/>
</dbReference>
<keyword evidence="2" id="KW-0472">Membrane</keyword>
<dbReference type="AlphaFoldDB" id="A0A6I6EV71"/>
<dbReference type="Pfam" id="PF00892">
    <property type="entry name" value="EamA"/>
    <property type="match status" value="2"/>
</dbReference>
<dbReference type="PANTHER" id="PTHR22911:SF79">
    <property type="entry name" value="MOBA-LIKE NTP TRANSFERASE DOMAIN-CONTAINING PROTEIN"/>
    <property type="match status" value="1"/>
</dbReference>
<evidence type="ECO:0000313" key="4">
    <source>
        <dbReference type="EMBL" id="QGU94816.1"/>
    </source>
</evidence>
<feature type="transmembrane region" description="Helical" evidence="2">
    <location>
        <begin position="233"/>
        <end position="252"/>
    </location>
</feature>
<name>A0A6I6EV71_9CLOT</name>
<gene>
    <name evidence="4" type="ORF">GOM49_06630</name>
</gene>